<dbReference type="RefSeq" id="WP_121938042.1">
    <property type="nucleotide sequence ID" value="NZ_REFR01000010.1"/>
</dbReference>
<dbReference type="NCBIfam" id="NF005677">
    <property type="entry name" value="PRK07471.1"/>
    <property type="match status" value="1"/>
</dbReference>
<evidence type="ECO:0000313" key="1">
    <source>
        <dbReference type="EMBL" id="RMB08703.1"/>
    </source>
</evidence>
<proteinExistence type="predicted"/>
<gene>
    <name evidence="1" type="ORF">BXY39_1341</name>
</gene>
<dbReference type="Proteomes" id="UP000271227">
    <property type="component" value="Unassembled WGS sequence"/>
</dbReference>
<dbReference type="PANTHER" id="PTHR11669:SF8">
    <property type="entry name" value="DNA POLYMERASE III SUBUNIT DELTA"/>
    <property type="match status" value="1"/>
</dbReference>
<dbReference type="EMBL" id="REFR01000010">
    <property type="protein sequence ID" value="RMB08703.1"/>
    <property type="molecule type" value="Genomic_DNA"/>
</dbReference>
<comment type="caution">
    <text evidence="1">The sequence shown here is derived from an EMBL/GenBank/DDBJ whole genome shotgun (WGS) entry which is preliminary data.</text>
</comment>
<protein>
    <submittedName>
        <fullName evidence="1">DNA polymerase III delta prime subunit</fullName>
    </submittedName>
</protein>
<dbReference type="InParanoid" id="A0A3M0CXQ4"/>
<accession>A0A3M0CXQ4</accession>
<sequence>MVDDGSHAVPDLTVPLIGHDEALPAFVTARSQGRLHHAWLITGPKGIGKAGLAWRLAAALQSGALPADSAGTDLFGEGAPTAGFVLDPGHPAVRLIAAGAHPGVLYLSRSVDAKTGRMKRDIGVDQVRRLGPFFGQTATDAPWRIVIVDAADELNPSSANALLKLLEEPPKRALLFLVSHVPGRLLPTIRSRCRTLAIRPIAGDRLTQWLIAESGHAVSADDAALLARLSAGAPGRALMLVREDGATLYRALTGLLSAGSGIDTLMILSAGLAAPKEETRYRLFLTLLTDFLGRFVRFLATGETDGLDADDVALFQTMRQRGGLDRWLELWEKTNHLAERADVVNLDRKQLLIGLLSDFTGLAA</sequence>
<dbReference type="Gene3D" id="3.40.50.300">
    <property type="entry name" value="P-loop containing nucleotide triphosphate hydrolases"/>
    <property type="match status" value="1"/>
</dbReference>
<dbReference type="PANTHER" id="PTHR11669">
    <property type="entry name" value="REPLICATION FACTOR C / DNA POLYMERASE III GAMMA-TAU SUBUNIT"/>
    <property type="match status" value="1"/>
</dbReference>
<dbReference type="Pfam" id="PF13177">
    <property type="entry name" value="DNA_pol3_delta2"/>
    <property type="match status" value="1"/>
</dbReference>
<dbReference type="AlphaFoldDB" id="A0A3M0CXQ4"/>
<dbReference type="OrthoDB" id="9811073at2"/>
<dbReference type="GO" id="GO:0006261">
    <property type="term" value="P:DNA-templated DNA replication"/>
    <property type="evidence" value="ECO:0007669"/>
    <property type="project" value="TreeGrafter"/>
</dbReference>
<organism evidence="1 2">
    <name type="scientific">Eilatimonas milleporae</name>
    <dbReference type="NCBI Taxonomy" id="911205"/>
    <lineage>
        <taxon>Bacteria</taxon>
        <taxon>Pseudomonadati</taxon>
        <taxon>Pseudomonadota</taxon>
        <taxon>Alphaproteobacteria</taxon>
        <taxon>Kordiimonadales</taxon>
        <taxon>Kordiimonadaceae</taxon>
        <taxon>Eilatimonas</taxon>
    </lineage>
</organism>
<reference evidence="1 2" key="1">
    <citation type="submission" date="2018-10" db="EMBL/GenBank/DDBJ databases">
        <title>Genomic Encyclopedia of Archaeal and Bacterial Type Strains, Phase II (KMG-II): from individual species to whole genera.</title>
        <authorList>
            <person name="Goeker M."/>
        </authorList>
    </citation>
    <scope>NUCLEOTIDE SEQUENCE [LARGE SCALE GENOMIC DNA]</scope>
    <source>
        <strain evidence="1 2">DSM 25217</strain>
    </source>
</reference>
<dbReference type="SUPFAM" id="SSF52540">
    <property type="entry name" value="P-loop containing nucleoside triphosphate hydrolases"/>
    <property type="match status" value="1"/>
</dbReference>
<name>A0A3M0CXQ4_9PROT</name>
<dbReference type="InterPro" id="IPR027417">
    <property type="entry name" value="P-loop_NTPase"/>
</dbReference>
<dbReference type="FunCoup" id="A0A3M0CXQ4">
    <property type="interactions" value="175"/>
</dbReference>
<dbReference type="GO" id="GO:0009360">
    <property type="term" value="C:DNA polymerase III complex"/>
    <property type="evidence" value="ECO:0007669"/>
    <property type="project" value="TreeGrafter"/>
</dbReference>
<evidence type="ECO:0000313" key="2">
    <source>
        <dbReference type="Proteomes" id="UP000271227"/>
    </source>
</evidence>
<keyword evidence="2" id="KW-1185">Reference proteome</keyword>
<dbReference type="InterPro" id="IPR050238">
    <property type="entry name" value="DNA_Rep/Repair_Clamp_Loader"/>
</dbReference>